<dbReference type="InterPro" id="IPR051263">
    <property type="entry name" value="C-type_cytochrome_biogenesis"/>
</dbReference>
<evidence type="ECO:0000256" key="5">
    <source>
        <dbReference type="PROSITE-ProRule" id="PRU00339"/>
    </source>
</evidence>
<comment type="subcellular location">
    <subcellularLocation>
        <location evidence="1">Cell envelope</location>
    </subcellularLocation>
</comment>
<evidence type="ECO:0000313" key="9">
    <source>
        <dbReference type="EMBL" id="RKF46650.1"/>
    </source>
</evidence>
<keyword evidence="2" id="KW-0677">Repeat</keyword>
<dbReference type="AlphaFoldDB" id="A0A3R7IMP6"/>
<dbReference type="InterPro" id="IPR019734">
    <property type="entry name" value="TPR_rpt"/>
</dbReference>
<dbReference type="PANTHER" id="PTHR47870:SF4">
    <property type="entry name" value="CYTOCHROME C-TYPE BIOGENESIS PROTEIN CYCH"/>
    <property type="match status" value="1"/>
</dbReference>
<evidence type="ECO:0000256" key="6">
    <source>
        <dbReference type="SAM" id="Phobius"/>
    </source>
</evidence>
<dbReference type="InterPro" id="IPR056413">
    <property type="entry name" value="TPR_CcmH_CycH"/>
</dbReference>
<proteinExistence type="predicted"/>
<dbReference type="Pfam" id="PF23914">
    <property type="entry name" value="TPR_CcmH_CycH"/>
    <property type="match status" value="1"/>
</dbReference>
<dbReference type="PANTHER" id="PTHR47870">
    <property type="entry name" value="CYTOCHROME C-TYPE BIOGENESIS PROTEIN CCMH"/>
    <property type="match status" value="1"/>
</dbReference>
<keyword evidence="4 5" id="KW-0802">TPR repeat</keyword>
<keyword evidence="3" id="KW-0201">Cytochrome c-type biogenesis</keyword>
<dbReference type="GO" id="GO:0030313">
    <property type="term" value="C:cell envelope"/>
    <property type="evidence" value="ECO:0007669"/>
    <property type="project" value="UniProtKB-SubCell"/>
</dbReference>
<dbReference type="InterPro" id="IPR056412">
    <property type="entry name" value="Ig_CycH"/>
</dbReference>
<keyword evidence="6" id="KW-0812">Transmembrane</keyword>
<dbReference type="GO" id="GO:0017004">
    <property type="term" value="P:cytochrome complex assembly"/>
    <property type="evidence" value="ECO:0007669"/>
    <property type="project" value="UniProtKB-KW"/>
</dbReference>
<organism evidence="9 10">
    <name type="scientific">Paraburkholderia fungorum</name>
    <dbReference type="NCBI Taxonomy" id="134537"/>
    <lineage>
        <taxon>Bacteria</taxon>
        <taxon>Pseudomonadati</taxon>
        <taxon>Pseudomonadota</taxon>
        <taxon>Betaproteobacteria</taxon>
        <taxon>Burkholderiales</taxon>
        <taxon>Burkholderiaceae</taxon>
        <taxon>Paraburkholderia</taxon>
    </lineage>
</organism>
<feature type="transmembrane region" description="Helical" evidence="6">
    <location>
        <begin position="6"/>
        <end position="24"/>
    </location>
</feature>
<dbReference type="SMART" id="SM00028">
    <property type="entry name" value="TPR"/>
    <property type="match status" value="2"/>
</dbReference>
<evidence type="ECO:0000259" key="7">
    <source>
        <dbReference type="Pfam" id="PF23892"/>
    </source>
</evidence>
<feature type="transmembrane region" description="Helical" evidence="6">
    <location>
        <begin position="103"/>
        <end position="122"/>
    </location>
</feature>
<evidence type="ECO:0000259" key="8">
    <source>
        <dbReference type="Pfam" id="PF23914"/>
    </source>
</evidence>
<evidence type="ECO:0000256" key="2">
    <source>
        <dbReference type="ARBA" id="ARBA00022737"/>
    </source>
</evidence>
<dbReference type="SUPFAM" id="SSF48452">
    <property type="entry name" value="TPR-like"/>
    <property type="match status" value="1"/>
</dbReference>
<dbReference type="EMBL" id="MCAS01000012">
    <property type="protein sequence ID" value="RKF46650.1"/>
    <property type="molecule type" value="Genomic_DNA"/>
</dbReference>
<dbReference type="InterPro" id="IPR011990">
    <property type="entry name" value="TPR-like_helical_dom_sf"/>
</dbReference>
<dbReference type="NCBIfam" id="TIGR03142">
    <property type="entry name" value="cytochro_ccmI"/>
    <property type="match status" value="1"/>
</dbReference>
<dbReference type="InterPro" id="IPR017560">
    <property type="entry name" value="Cyt_c_biogenesis_CcmI"/>
</dbReference>
<dbReference type="Gene3D" id="1.25.40.10">
    <property type="entry name" value="Tetratricopeptide repeat domain"/>
    <property type="match status" value="1"/>
</dbReference>
<sequence length="432" mass="44479">MIQFWLIVAAMLLAALLCVIVPLLSRGSRGDMTVARADGGGAALATAIFRTDMAELERQAAAGDLPDAQHGDARREIERRFADEIGAKPAAAAMRAGSIAQRAATAAVLLALLPSAALILYMRLGGPLAVAVQADSAAGPQDSHAATQGSLDLMVGRLAARLRRQPDDPAGWTMLARSYAVLERPDDAAAAYRRALDLTPRDPQLLADYADALASANGGDLTGAPLQSIDAALALDPANPKALALAGSAAFEARDYPRAIQYWQRLEQAPGVSVEIANQARANVAEAHRLASGAAAEPDGAAPLAGVAGQGAAAAAAPSAALVIHVRLSPELAALARPGDVVFVYARATNGPRMPLAVQRLHATQLPATVRLDDSMAMAPDLRLSNFAAVTVEARVSASGSAQPGAGDWVGTSGPLTGERRDVELTIGEVLH</sequence>
<reference evidence="9 10" key="1">
    <citation type="submission" date="2016-07" db="EMBL/GenBank/DDBJ databases">
        <title>Genome analysis of Burkholderia fungorum ES3-20.</title>
        <authorList>
            <person name="Xu D."/>
            <person name="Yao R."/>
            <person name="Zheng S."/>
        </authorList>
    </citation>
    <scope>NUCLEOTIDE SEQUENCE [LARGE SCALE GENOMIC DNA]</scope>
    <source>
        <strain evidence="9 10">ES3-20</strain>
    </source>
</reference>
<dbReference type="Proteomes" id="UP000283709">
    <property type="component" value="Unassembled WGS sequence"/>
</dbReference>
<keyword evidence="6" id="KW-1133">Transmembrane helix</keyword>
<name>A0A3R7IMP6_9BURK</name>
<accession>A0A3R7IMP6</accession>
<dbReference type="GO" id="GO:0005886">
    <property type="term" value="C:plasma membrane"/>
    <property type="evidence" value="ECO:0007669"/>
    <property type="project" value="TreeGrafter"/>
</dbReference>
<dbReference type="Pfam" id="PF23892">
    <property type="entry name" value="Ig_CycH"/>
    <property type="match status" value="1"/>
</dbReference>
<dbReference type="OrthoDB" id="9776053at2"/>
<dbReference type="PROSITE" id="PS50005">
    <property type="entry name" value="TPR"/>
    <property type="match status" value="1"/>
</dbReference>
<evidence type="ECO:0000313" key="10">
    <source>
        <dbReference type="Proteomes" id="UP000283709"/>
    </source>
</evidence>
<gene>
    <name evidence="9" type="ORF">BCY88_03335</name>
</gene>
<evidence type="ECO:0000256" key="4">
    <source>
        <dbReference type="ARBA" id="ARBA00022803"/>
    </source>
</evidence>
<evidence type="ECO:0000256" key="1">
    <source>
        <dbReference type="ARBA" id="ARBA00004196"/>
    </source>
</evidence>
<evidence type="ECO:0000256" key="3">
    <source>
        <dbReference type="ARBA" id="ARBA00022748"/>
    </source>
</evidence>
<feature type="repeat" description="TPR" evidence="5">
    <location>
        <begin position="169"/>
        <end position="202"/>
    </location>
</feature>
<feature type="domain" description="Cytochrome c-type biogenesis protein H TPR" evidence="8">
    <location>
        <begin position="152"/>
        <end position="268"/>
    </location>
</feature>
<feature type="domain" description="Cytochrome c-type biogenesis protein H Ig-like" evidence="7">
    <location>
        <begin position="324"/>
        <end position="427"/>
    </location>
</feature>
<comment type="caution">
    <text evidence="9">The sequence shown here is derived from an EMBL/GenBank/DDBJ whole genome shotgun (WGS) entry which is preliminary data.</text>
</comment>
<keyword evidence="6" id="KW-0472">Membrane</keyword>
<protein>
    <submittedName>
        <fullName evidence="9">C-type cytochrome biogenesis protein CcmI</fullName>
    </submittedName>
</protein>
<dbReference type="RefSeq" id="WP_120344679.1">
    <property type="nucleotide sequence ID" value="NZ_MCAS01000012.1"/>
</dbReference>